<keyword evidence="7" id="KW-0472">Membrane</keyword>
<keyword evidence="13" id="KW-1185">Reference proteome</keyword>
<evidence type="ECO:0000256" key="3">
    <source>
        <dbReference type="ARBA" id="ARBA00022692"/>
    </source>
</evidence>
<keyword evidence="5" id="KW-0677">Repeat</keyword>
<evidence type="ECO:0000313" key="13">
    <source>
        <dbReference type="Proteomes" id="UP001341840"/>
    </source>
</evidence>
<comment type="caution">
    <text evidence="12">The sequence shown here is derived from an EMBL/GenBank/DDBJ whole genome shotgun (WGS) entry which is preliminary data.</text>
</comment>
<evidence type="ECO:0000256" key="2">
    <source>
        <dbReference type="ARBA" id="ARBA00022614"/>
    </source>
</evidence>
<dbReference type="Gene3D" id="3.80.10.10">
    <property type="entry name" value="Ribonuclease Inhibitor"/>
    <property type="match status" value="3"/>
</dbReference>
<sequence length="378" mass="41274">MKIQRILLLFVVISIIHCTCTCLNHMHVASGLCLHDQRSFLLQFKNNLTLDPQYSTKLNSWNESIGCCDWSGVTCDHHAHVIALDLSSDFIISGALDNSSSLFSLQHLQSLNLADNSFNSSIPSGFNKLESLTDLNLAYAGFVGQVPTEIFQLTRLVTLDLSASNERLDTLDLSQSNDLKLDNSNLGKLVQNLTNIRKLYLDEVSISGGGHEWYNSLLLLPHLQELSMSGCGLMGTFPPEIFQITTLSLIDISLNEDLHGSFPDIPLNGSFHTIEVSSTSFSGGLPLSIGNMVYLSSLDLSHCNFSGTIPTTLSQLRELNHVDLSHNNFIGAIPSLSKAKKLAYVDLSANGLSGPISSSAQFEGMQSLVSIDLSNYLH</sequence>
<keyword evidence="6" id="KW-1133">Transmembrane helix</keyword>
<evidence type="ECO:0000256" key="10">
    <source>
        <dbReference type="SAM" id="SignalP"/>
    </source>
</evidence>
<dbReference type="PANTHER" id="PTHR48061">
    <property type="entry name" value="LEUCINE-RICH REPEAT RECEPTOR PROTEIN KINASE EMS1-LIKE-RELATED"/>
    <property type="match status" value="1"/>
</dbReference>
<evidence type="ECO:0000256" key="6">
    <source>
        <dbReference type="ARBA" id="ARBA00022989"/>
    </source>
</evidence>
<accession>A0ABU6U4T7</accession>
<evidence type="ECO:0000256" key="1">
    <source>
        <dbReference type="ARBA" id="ARBA00004479"/>
    </source>
</evidence>
<comment type="subcellular location">
    <subcellularLocation>
        <location evidence="1">Membrane</location>
        <topology evidence="1">Single-pass type I membrane protein</topology>
    </subcellularLocation>
</comment>
<evidence type="ECO:0000256" key="4">
    <source>
        <dbReference type="ARBA" id="ARBA00022729"/>
    </source>
</evidence>
<dbReference type="InterPro" id="IPR032675">
    <property type="entry name" value="LRR_dom_sf"/>
</dbReference>
<evidence type="ECO:0000259" key="11">
    <source>
        <dbReference type="Pfam" id="PF08263"/>
    </source>
</evidence>
<evidence type="ECO:0000256" key="8">
    <source>
        <dbReference type="ARBA" id="ARBA00023170"/>
    </source>
</evidence>
<keyword evidence="3" id="KW-0812">Transmembrane</keyword>
<evidence type="ECO:0000313" key="12">
    <source>
        <dbReference type="EMBL" id="MED6156152.1"/>
    </source>
</evidence>
<evidence type="ECO:0000256" key="7">
    <source>
        <dbReference type="ARBA" id="ARBA00023136"/>
    </source>
</evidence>
<evidence type="ECO:0000256" key="9">
    <source>
        <dbReference type="ARBA" id="ARBA00023180"/>
    </source>
</evidence>
<reference evidence="12 13" key="1">
    <citation type="journal article" date="2023" name="Plants (Basel)">
        <title>Bridging the Gap: Combining Genomics and Transcriptomics Approaches to Understand Stylosanthes scabra, an Orphan Legume from the Brazilian Caatinga.</title>
        <authorList>
            <person name="Ferreira-Neto J.R.C."/>
            <person name="da Silva M.D."/>
            <person name="Binneck E."/>
            <person name="de Melo N.F."/>
            <person name="da Silva R.H."/>
            <person name="de Melo A.L.T.M."/>
            <person name="Pandolfi V."/>
            <person name="Bustamante F.O."/>
            <person name="Brasileiro-Vidal A.C."/>
            <person name="Benko-Iseppon A.M."/>
        </authorList>
    </citation>
    <scope>NUCLEOTIDE SEQUENCE [LARGE SCALE GENOMIC DNA]</scope>
    <source>
        <tissue evidence="12">Leaves</tissue>
    </source>
</reference>
<organism evidence="12 13">
    <name type="scientific">Stylosanthes scabra</name>
    <dbReference type="NCBI Taxonomy" id="79078"/>
    <lineage>
        <taxon>Eukaryota</taxon>
        <taxon>Viridiplantae</taxon>
        <taxon>Streptophyta</taxon>
        <taxon>Embryophyta</taxon>
        <taxon>Tracheophyta</taxon>
        <taxon>Spermatophyta</taxon>
        <taxon>Magnoliopsida</taxon>
        <taxon>eudicotyledons</taxon>
        <taxon>Gunneridae</taxon>
        <taxon>Pentapetalae</taxon>
        <taxon>rosids</taxon>
        <taxon>fabids</taxon>
        <taxon>Fabales</taxon>
        <taxon>Fabaceae</taxon>
        <taxon>Papilionoideae</taxon>
        <taxon>50 kb inversion clade</taxon>
        <taxon>dalbergioids sensu lato</taxon>
        <taxon>Dalbergieae</taxon>
        <taxon>Pterocarpus clade</taxon>
        <taxon>Stylosanthes</taxon>
    </lineage>
</organism>
<dbReference type="Pfam" id="PF00560">
    <property type="entry name" value="LRR_1"/>
    <property type="match status" value="3"/>
</dbReference>
<evidence type="ECO:0000256" key="5">
    <source>
        <dbReference type="ARBA" id="ARBA00022737"/>
    </source>
</evidence>
<name>A0ABU6U4T7_9FABA</name>
<dbReference type="Proteomes" id="UP001341840">
    <property type="component" value="Unassembled WGS sequence"/>
</dbReference>
<dbReference type="InterPro" id="IPR001611">
    <property type="entry name" value="Leu-rich_rpt"/>
</dbReference>
<keyword evidence="9" id="KW-0325">Glycoprotein</keyword>
<dbReference type="PANTHER" id="PTHR48061:SF49">
    <property type="entry name" value="DISEASE RESISTANCE FAMILY PROTEIN_LRR PROTEIN"/>
    <property type="match status" value="1"/>
</dbReference>
<feature type="signal peptide" evidence="10">
    <location>
        <begin position="1"/>
        <end position="22"/>
    </location>
</feature>
<dbReference type="InterPro" id="IPR046956">
    <property type="entry name" value="RLP23-like"/>
</dbReference>
<protein>
    <recommendedName>
        <fullName evidence="11">Leucine-rich repeat-containing N-terminal plant-type domain-containing protein</fullName>
    </recommendedName>
</protein>
<dbReference type="EMBL" id="JASCZI010120858">
    <property type="protein sequence ID" value="MED6156152.1"/>
    <property type="molecule type" value="Genomic_DNA"/>
</dbReference>
<feature type="chain" id="PRO_5046747904" description="Leucine-rich repeat-containing N-terminal plant-type domain-containing protein" evidence="10">
    <location>
        <begin position="23"/>
        <end position="378"/>
    </location>
</feature>
<dbReference type="InterPro" id="IPR013210">
    <property type="entry name" value="LRR_N_plant-typ"/>
</dbReference>
<keyword evidence="8" id="KW-0675">Receptor</keyword>
<feature type="domain" description="Leucine-rich repeat-containing N-terminal plant-type" evidence="11">
    <location>
        <begin position="35"/>
        <end position="76"/>
    </location>
</feature>
<proteinExistence type="predicted"/>
<dbReference type="SUPFAM" id="SSF52058">
    <property type="entry name" value="L domain-like"/>
    <property type="match status" value="1"/>
</dbReference>
<dbReference type="Pfam" id="PF08263">
    <property type="entry name" value="LRRNT_2"/>
    <property type="match status" value="1"/>
</dbReference>
<keyword evidence="2" id="KW-0433">Leucine-rich repeat</keyword>
<gene>
    <name evidence="12" type="ORF">PIB30_011882</name>
</gene>
<keyword evidence="4 10" id="KW-0732">Signal</keyword>